<organism evidence="1 2">
    <name type="scientific">Fictibacillus enclensis</name>
    <dbReference type="NCBI Taxonomy" id="1017270"/>
    <lineage>
        <taxon>Bacteria</taxon>
        <taxon>Bacillati</taxon>
        <taxon>Bacillota</taxon>
        <taxon>Bacilli</taxon>
        <taxon>Bacillales</taxon>
        <taxon>Fictibacillaceae</taxon>
        <taxon>Fictibacillus</taxon>
    </lineage>
</organism>
<evidence type="ECO:0000313" key="1">
    <source>
        <dbReference type="EMBL" id="KSU81192.1"/>
    </source>
</evidence>
<dbReference type="AlphaFoldDB" id="A0A0V8J2X8"/>
<name>A0A0V8J2X8_9BACL</name>
<evidence type="ECO:0008006" key="3">
    <source>
        <dbReference type="Google" id="ProtNLM"/>
    </source>
</evidence>
<accession>A0A0V8J2X8</accession>
<dbReference type="Proteomes" id="UP000054099">
    <property type="component" value="Unassembled WGS sequence"/>
</dbReference>
<dbReference type="RefSeq" id="WP_061974938.1">
    <property type="nucleotide sequence ID" value="NZ_CP126109.1"/>
</dbReference>
<keyword evidence="2" id="KW-1185">Reference proteome</keyword>
<dbReference type="OrthoDB" id="1809291at2"/>
<sequence length="87" mass="9587">MGSPSIVINIFLFKINSFENASAVNIGENYLSDWHNSDKKNQGFGQSFGDDARFIGNDNSVDDRDAVDSPVTQSSYGREIPSLIEKV</sequence>
<evidence type="ECO:0000313" key="2">
    <source>
        <dbReference type="Proteomes" id="UP000054099"/>
    </source>
</evidence>
<protein>
    <recommendedName>
        <fullName evidence="3">YozN</fullName>
    </recommendedName>
</protein>
<proteinExistence type="predicted"/>
<comment type="caution">
    <text evidence="1">The sequence shown here is derived from an EMBL/GenBank/DDBJ whole genome shotgun (WGS) entry which is preliminary data.</text>
</comment>
<dbReference type="EMBL" id="LNQN01000006">
    <property type="protein sequence ID" value="KSU81192.1"/>
    <property type="molecule type" value="Genomic_DNA"/>
</dbReference>
<reference evidence="1 2" key="1">
    <citation type="journal article" date="2014" name="Antonie Van Leeuwenhoek">
        <title>Fictibacillus enclensis sp. nov., isolated from marine sediment.</title>
        <authorList>
            <person name="Dastager S.G."/>
            <person name="Mawlankar R."/>
            <person name="Srinivasan K."/>
            <person name="Tang S.K."/>
            <person name="Lee J.C."/>
            <person name="Ramana V.V."/>
            <person name="Shouche Y.S."/>
        </authorList>
    </citation>
    <scope>NUCLEOTIDE SEQUENCE [LARGE SCALE GENOMIC DNA]</scope>
    <source>
        <strain evidence="1 2">NIO-1003</strain>
    </source>
</reference>
<gene>
    <name evidence="1" type="ORF">AS030_19845</name>
</gene>